<dbReference type="Proteomes" id="UP000248714">
    <property type="component" value="Unassembled WGS sequence"/>
</dbReference>
<name>A0ABX9EA90_9PSEU</name>
<sequence>MAGVFGVPQLLAPAGGHEASAHGEFQESKNFTGTKPEPVPWTRAMPVPPVLRPLVSTPKQEIYQLSIERTTAEILPGLQSPVMGFGGQFVSVNPSRRATPPLAMLASSCQI</sequence>
<protein>
    <submittedName>
        <fullName evidence="2">Uncharacterized protein</fullName>
    </submittedName>
</protein>
<reference evidence="2 3" key="1">
    <citation type="submission" date="2018-06" db="EMBL/GenBank/DDBJ databases">
        <title>Genomic Encyclopedia of Type Strains, Phase IV (KMG-IV): sequencing the most valuable type-strain genomes for metagenomic binning, comparative biology and taxonomic classification.</title>
        <authorList>
            <person name="Goeker M."/>
        </authorList>
    </citation>
    <scope>NUCLEOTIDE SEQUENCE [LARGE SCALE GENOMIC DNA]</scope>
    <source>
        <strain evidence="2 3">DSM 45479</strain>
    </source>
</reference>
<dbReference type="EMBL" id="QLTT01000004">
    <property type="protein sequence ID" value="RAS65648.1"/>
    <property type="molecule type" value="Genomic_DNA"/>
</dbReference>
<evidence type="ECO:0000313" key="3">
    <source>
        <dbReference type="Proteomes" id="UP000248714"/>
    </source>
</evidence>
<evidence type="ECO:0000313" key="2">
    <source>
        <dbReference type="EMBL" id="RAS65648.1"/>
    </source>
</evidence>
<evidence type="ECO:0000256" key="1">
    <source>
        <dbReference type="SAM" id="MobiDB-lite"/>
    </source>
</evidence>
<gene>
    <name evidence="2" type="ORF">C8D87_104199</name>
</gene>
<organism evidence="2 3">
    <name type="scientific">Lentzea atacamensis</name>
    <dbReference type="NCBI Taxonomy" id="531938"/>
    <lineage>
        <taxon>Bacteria</taxon>
        <taxon>Bacillati</taxon>
        <taxon>Actinomycetota</taxon>
        <taxon>Actinomycetes</taxon>
        <taxon>Pseudonocardiales</taxon>
        <taxon>Pseudonocardiaceae</taxon>
        <taxon>Lentzea</taxon>
    </lineage>
</organism>
<feature type="region of interest" description="Disordered" evidence="1">
    <location>
        <begin position="13"/>
        <end position="44"/>
    </location>
</feature>
<keyword evidence="3" id="KW-1185">Reference proteome</keyword>
<proteinExistence type="predicted"/>
<accession>A0ABX9EA90</accession>
<comment type="caution">
    <text evidence="2">The sequence shown here is derived from an EMBL/GenBank/DDBJ whole genome shotgun (WGS) entry which is preliminary data.</text>
</comment>